<evidence type="ECO:0000256" key="4">
    <source>
        <dbReference type="ARBA" id="ARBA00023125"/>
    </source>
</evidence>
<dbReference type="FunFam" id="3.40.50.2300:FF:000018">
    <property type="entry name" value="DNA-binding transcriptional regulator NtrC"/>
    <property type="match status" value="1"/>
</dbReference>
<dbReference type="Pfam" id="PF00072">
    <property type="entry name" value="Response_reg"/>
    <property type="match status" value="1"/>
</dbReference>
<dbReference type="OrthoDB" id="9782655at2"/>
<evidence type="ECO:0000259" key="8">
    <source>
        <dbReference type="PROSITE" id="PS50110"/>
    </source>
</evidence>
<dbReference type="PROSITE" id="PS50043">
    <property type="entry name" value="HTH_LUXR_2"/>
    <property type="match status" value="1"/>
</dbReference>
<dbReference type="Gene3D" id="3.40.50.2300">
    <property type="match status" value="1"/>
</dbReference>
<evidence type="ECO:0000256" key="1">
    <source>
        <dbReference type="ARBA" id="ARBA00022553"/>
    </source>
</evidence>
<dbReference type="GO" id="GO:0003677">
    <property type="term" value="F:DNA binding"/>
    <property type="evidence" value="ECO:0007669"/>
    <property type="project" value="UniProtKB-KW"/>
</dbReference>
<evidence type="ECO:0000313" key="9">
    <source>
        <dbReference type="EMBL" id="SCZ51414.1"/>
    </source>
</evidence>
<keyword evidence="4" id="KW-0238">DNA-binding</keyword>
<protein>
    <submittedName>
        <fullName evidence="9">Two component transcriptional regulator, LuxR family</fullName>
    </submittedName>
</protein>
<dbReference type="Gene3D" id="1.10.10.10">
    <property type="entry name" value="Winged helix-like DNA-binding domain superfamily/Winged helix DNA-binding domain"/>
    <property type="match status" value="1"/>
</dbReference>
<dbReference type="InterPro" id="IPR016032">
    <property type="entry name" value="Sig_transdc_resp-reg_C-effctor"/>
</dbReference>
<keyword evidence="5" id="KW-0804">Transcription</keyword>
<keyword evidence="2" id="KW-0902">Two-component regulatory system</keyword>
<dbReference type="InterPro" id="IPR001789">
    <property type="entry name" value="Sig_transdc_resp-reg_receiver"/>
</dbReference>
<dbReference type="Proteomes" id="UP000198767">
    <property type="component" value="Unassembled WGS sequence"/>
</dbReference>
<dbReference type="GO" id="GO:0000160">
    <property type="term" value="P:phosphorelay signal transduction system"/>
    <property type="evidence" value="ECO:0007669"/>
    <property type="project" value="UniProtKB-KW"/>
</dbReference>
<dbReference type="Pfam" id="PF00196">
    <property type="entry name" value="GerE"/>
    <property type="match status" value="1"/>
</dbReference>
<evidence type="ECO:0000256" key="3">
    <source>
        <dbReference type="ARBA" id="ARBA00023015"/>
    </source>
</evidence>
<dbReference type="GO" id="GO:0006355">
    <property type="term" value="P:regulation of DNA-templated transcription"/>
    <property type="evidence" value="ECO:0007669"/>
    <property type="project" value="InterPro"/>
</dbReference>
<reference evidence="9 10" key="1">
    <citation type="submission" date="2016-10" db="EMBL/GenBank/DDBJ databases">
        <authorList>
            <person name="de Groot N.N."/>
        </authorList>
    </citation>
    <scope>NUCLEOTIDE SEQUENCE [LARGE SCALE GENOMIC DNA]</scope>
    <source>
        <strain evidence="9 10">U95</strain>
    </source>
</reference>
<dbReference type="SMART" id="SM00448">
    <property type="entry name" value="REC"/>
    <property type="match status" value="1"/>
</dbReference>
<dbReference type="CDD" id="cd17537">
    <property type="entry name" value="REC_FixJ"/>
    <property type="match status" value="1"/>
</dbReference>
<dbReference type="SMART" id="SM00421">
    <property type="entry name" value="HTH_LUXR"/>
    <property type="match status" value="1"/>
</dbReference>
<dbReference type="InterPro" id="IPR011006">
    <property type="entry name" value="CheY-like_superfamily"/>
</dbReference>
<feature type="domain" description="Response regulatory" evidence="8">
    <location>
        <begin position="5"/>
        <end position="119"/>
    </location>
</feature>
<keyword evidence="3" id="KW-0805">Transcription regulation</keyword>
<dbReference type="CDD" id="cd06170">
    <property type="entry name" value="LuxR_C_like"/>
    <property type="match status" value="1"/>
</dbReference>
<dbReference type="PANTHER" id="PTHR44688">
    <property type="entry name" value="DNA-BINDING TRANSCRIPTIONAL ACTIVATOR DEVR_DOSR"/>
    <property type="match status" value="1"/>
</dbReference>
<feature type="modified residue" description="4-aspartylphosphate" evidence="6">
    <location>
        <position position="54"/>
    </location>
</feature>
<evidence type="ECO:0000256" key="5">
    <source>
        <dbReference type="ARBA" id="ARBA00023163"/>
    </source>
</evidence>
<name>A0A1G5PPF1_9RHOB</name>
<dbReference type="EMBL" id="FMWG01000001">
    <property type="protein sequence ID" value="SCZ51414.1"/>
    <property type="molecule type" value="Genomic_DNA"/>
</dbReference>
<evidence type="ECO:0000256" key="6">
    <source>
        <dbReference type="PROSITE-ProRule" id="PRU00169"/>
    </source>
</evidence>
<dbReference type="STRING" id="1156985.SAMN04488118_101475"/>
<proteinExistence type="predicted"/>
<keyword evidence="10" id="KW-1185">Reference proteome</keyword>
<dbReference type="PANTHER" id="PTHR44688:SF16">
    <property type="entry name" value="DNA-BINDING TRANSCRIPTIONAL ACTIVATOR DEVR_DOSR"/>
    <property type="match status" value="1"/>
</dbReference>
<keyword evidence="1 6" id="KW-0597">Phosphoprotein</keyword>
<dbReference type="SUPFAM" id="SSF46894">
    <property type="entry name" value="C-terminal effector domain of the bipartite response regulators"/>
    <property type="match status" value="1"/>
</dbReference>
<dbReference type="SUPFAM" id="SSF52172">
    <property type="entry name" value="CheY-like"/>
    <property type="match status" value="1"/>
</dbReference>
<dbReference type="InterPro" id="IPR000792">
    <property type="entry name" value="Tscrpt_reg_LuxR_C"/>
</dbReference>
<evidence type="ECO:0000256" key="2">
    <source>
        <dbReference type="ARBA" id="ARBA00023012"/>
    </source>
</evidence>
<organism evidence="9 10">
    <name type="scientific">Epibacterium ulvae</name>
    <dbReference type="NCBI Taxonomy" id="1156985"/>
    <lineage>
        <taxon>Bacteria</taxon>
        <taxon>Pseudomonadati</taxon>
        <taxon>Pseudomonadota</taxon>
        <taxon>Alphaproteobacteria</taxon>
        <taxon>Rhodobacterales</taxon>
        <taxon>Roseobacteraceae</taxon>
        <taxon>Epibacterium</taxon>
    </lineage>
</organism>
<evidence type="ECO:0000259" key="7">
    <source>
        <dbReference type="PROSITE" id="PS50043"/>
    </source>
</evidence>
<dbReference type="AlphaFoldDB" id="A0A1G5PPF1"/>
<feature type="domain" description="HTH luxR-type" evidence="7">
    <location>
        <begin position="135"/>
        <end position="203"/>
    </location>
</feature>
<dbReference type="RefSeq" id="WP_090215552.1">
    <property type="nucleotide sequence ID" value="NZ_CANLDO010000017.1"/>
</dbReference>
<dbReference type="InterPro" id="IPR036388">
    <property type="entry name" value="WH-like_DNA-bd_sf"/>
</dbReference>
<gene>
    <name evidence="9" type="ORF">SAMN04488118_101475</name>
</gene>
<dbReference type="PROSITE" id="PS50110">
    <property type="entry name" value="RESPONSE_REGULATORY"/>
    <property type="match status" value="1"/>
</dbReference>
<sequence>MTNSTVFLVDDEAEVRMTLSRALRKRGFTVEAFDSANSFLNQYNPDQPGCLVLDYGMPEIDGLELQSLMNKAKISLPIVFISGHGGVPESVQAMKAGAVDFLEKPFRQYELVACIQTAFERDIEMRQKASEQSDAQARFERLTSREKEVAIFMMKHPSNTASKEIGRALDISPRTVDHHRARILEKLEIGSVIELVELSHRVMP</sequence>
<accession>A0A1G5PPF1</accession>
<evidence type="ECO:0000313" key="10">
    <source>
        <dbReference type="Proteomes" id="UP000198767"/>
    </source>
</evidence>